<organism evidence="7 8">
    <name type="scientific">Potamilus streckersoni</name>
    <dbReference type="NCBI Taxonomy" id="2493646"/>
    <lineage>
        <taxon>Eukaryota</taxon>
        <taxon>Metazoa</taxon>
        <taxon>Spiralia</taxon>
        <taxon>Lophotrochozoa</taxon>
        <taxon>Mollusca</taxon>
        <taxon>Bivalvia</taxon>
        <taxon>Autobranchia</taxon>
        <taxon>Heteroconchia</taxon>
        <taxon>Palaeoheterodonta</taxon>
        <taxon>Unionida</taxon>
        <taxon>Unionoidea</taxon>
        <taxon>Unionidae</taxon>
        <taxon>Ambleminae</taxon>
        <taxon>Lampsilini</taxon>
        <taxon>Potamilus</taxon>
    </lineage>
</organism>
<protein>
    <recommendedName>
        <fullName evidence="6">F-box domain-containing protein</fullName>
    </recommendedName>
</protein>
<evidence type="ECO:0000313" key="8">
    <source>
        <dbReference type="Proteomes" id="UP001195483"/>
    </source>
</evidence>
<accession>A0AAE0S8L2</accession>
<dbReference type="SUPFAM" id="SSF81383">
    <property type="entry name" value="F-box domain"/>
    <property type="match status" value="1"/>
</dbReference>
<dbReference type="InterPro" id="IPR032675">
    <property type="entry name" value="LRR_dom_sf"/>
</dbReference>
<feature type="domain" description="F-box" evidence="6">
    <location>
        <begin position="204"/>
        <end position="250"/>
    </location>
</feature>
<feature type="compositionally biased region" description="Basic and acidic residues" evidence="5">
    <location>
        <begin position="416"/>
        <end position="428"/>
    </location>
</feature>
<dbReference type="Pfam" id="PF13516">
    <property type="entry name" value="LRR_6"/>
    <property type="match status" value="1"/>
</dbReference>
<dbReference type="CDD" id="cd12109">
    <property type="entry name" value="Hr_FBXL5"/>
    <property type="match status" value="1"/>
</dbReference>
<evidence type="ECO:0000256" key="4">
    <source>
        <dbReference type="ARBA" id="ARBA00023004"/>
    </source>
</evidence>
<evidence type="ECO:0000256" key="1">
    <source>
        <dbReference type="ARBA" id="ARBA00022490"/>
    </source>
</evidence>
<dbReference type="Pfam" id="PF12937">
    <property type="entry name" value="F-box-like"/>
    <property type="match status" value="1"/>
</dbReference>
<feature type="region of interest" description="Disordered" evidence="5">
    <location>
        <begin position="414"/>
        <end position="440"/>
    </location>
</feature>
<name>A0AAE0S8L2_9BIVA</name>
<feature type="compositionally biased region" description="Basic and acidic residues" evidence="5">
    <location>
        <begin position="169"/>
        <end position="184"/>
    </location>
</feature>
<dbReference type="EMBL" id="JAEAOA010001418">
    <property type="protein sequence ID" value="KAK3587104.1"/>
    <property type="molecule type" value="Genomic_DNA"/>
</dbReference>
<dbReference type="Gene3D" id="3.80.10.10">
    <property type="entry name" value="Ribonuclease Inhibitor"/>
    <property type="match status" value="2"/>
</dbReference>
<dbReference type="InterPro" id="IPR036047">
    <property type="entry name" value="F-box-like_dom_sf"/>
</dbReference>
<gene>
    <name evidence="7" type="ORF">CHS0354_023558</name>
</gene>
<dbReference type="SUPFAM" id="SSF52047">
    <property type="entry name" value="RNI-like"/>
    <property type="match status" value="1"/>
</dbReference>
<dbReference type="InterPro" id="IPR001810">
    <property type="entry name" value="F-box_dom"/>
</dbReference>
<feature type="region of interest" description="Disordered" evidence="5">
    <location>
        <begin position="169"/>
        <end position="201"/>
    </location>
</feature>
<feature type="compositionally biased region" description="Basic and acidic residues" evidence="5">
    <location>
        <begin position="191"/>
        <end position="200"/>
    </location>
</feature>
<evidence type="ECO:0000256" key="3">
    <source>
        <dbReference type="ARBA" id="ARBA00022786"/>
    </source>
</evidence>
<reference evidence="7" key="2">
    <citation type="journal article" date="2021" name="Genome Biol. Evol.">
        <title>Developing a high-quality reference genome for a parasitic bivalve with doubly uniparental inheritance (Bivalvia: Unionida).</title>
        <authorList>
            <person name="Smith C.H."/>
        </authorList>
    </citation>
    <scope>NUCLEOTIDE SEQUENCE</scope>
    <source>
        <strain evidence="7">CHS0354</strain>
        <tissue evidence="7">Mantle</tissue>
    </source>
</reference>
<dbReference type="GO" id="GO:0031146">
    <property type="term" value="P:SCF-dependent proteasomal ubiquitin-dependent protein catabolic process"/>
    <property type="evidence" value="ECO:0007669"/>
    <property type="project" value="TreeGrafter"/>
</dbReference>
<keyword evidence="4" id="KW-0408">Iron</keyword>
<dbReference type="GO" id="GO:0006879">
    <property type="term" value="P:intracellular iron ion homeostasis"/>
    <property type="evidence" value="ECO:0007669"/>
    <property type="project" value="InterPro"/>
</dbReference>
<dbReference type="InterPro" id="IPR001611">
    <property type="entry name" value="Leu-rich_rpt"/>
</dbReference>
<proteinExistence type="predicted"/>
<keyword evidence="8" id="KW-1185">Reference proteome</keyword>
<evidence type="ECO:0000256" key="2">
    <source>
        <dbReference type="ARBA" id="ARBA00022723"/>
    </source>
</evidence>
<dbReference type="PANTHER" id="PTHR13318:SF19">
    <property type="entry name" value="F-BOX_LRR-REPEAT PROTEIN 5"/>
    <property type="match status" value="1"/>
</dbReference>
<dbReference type="CDD" id="cd22118">
    <property type="entry name" value="F-box_FBXL5"/>
    <property type="match status" value="1"/>
</dbReference>
<dbReference type="GO" id="GO:0046872">
    <property type="term" value="F:metal ion binding"/>
    <property type="evidence" value="ECO:0007669"/>
    <property type="project" value="UniProtKB-KW"/>
</dbReference>
<dbReference type="AlphaFoldDB" id="A0AAE0S8L2"/>
<dbReference type="InterPro" id="IPR006553">
    <property type="entry name" value="Leu-rich_rpt_Cys-con_subtyp"/>
</dbReference>
<dbReference type="Gene3D" id="1.20.1280.50">
    <property type="match status" value="1"/>
</dbReference>
<reference evidence="7" key="1">
    <citation type="journal article" date="2021" name="Genome Biol. Evol.">
        <title>A High-Quality Reference Genome for a Parasitic Bivalve with Doubly Uniparental Inheritance (Bivalvia: Unionida).</title>
        <authorList>
            <person name="Smith C.H."/>
        </authorList>
    </citation>
    <scope>NUCLEOTIDE SEQUENCE</scope>
    <source>
        <strain evidence="7">CHS0354</strain>
    </source>
</reference>
<keyword evidence="3" id="KW-0833">Ubl conjugation pathway</keyword>
<keyword evidence="2" id="KW-0479">Metal-binding</keyword>
<sequence>MAPNCPEEVDVFTVPHSRMKELVQKYLDMIISTNFSDVFHLTTLLKNLLNTFHEFKAHEQIENKYIMKKLKSKLKALSIQNTAVCNCHKDNKLTDILSLLEDGYQCTKKSDVERINYGIKLRKALEDFTQDFIPHMEEEEEVFQPLLMKYFTFEELRELKAQVLEQHFEKTESSDTSPDSEKYVQDSLSTETKEEEKNDNSEECLEIEQLPDEVLLNIFSYLNPQDLCRSAQVCRNWNKLAFHGSFWKNLYPVQWAKGHWDYHLGDYVEEEEEEENVMGFLMVKRLDEDADIDESEGIEERQEDSWAYQVRQESQILTDMIKYLVPRVGSFVRTCNFAYSKGLSNGILYRIFSLCPNMEYLDLTQTRITDLAFKGLEQRKGGCKLHHLDLSGCLYITDRTLKRLAYSYGVTNPKSGHSEVSDSERQYDSKSQQHQPVVELSEERTNDFHDKFEYWKSEKLQKQWDEIDSLDTKHPIVPGNKLLDNVTALELCVTNHVDGPLSHCSSVVTRSESADKISVKQKEIDIENCVPNAVISEKMPINAKEEQDTHFHLEDRASLPGKTVRNFSSDAGFHLNWTSLPAGVGPDTARYIHCQGLSSRMVQDILKNLPSCDMVNNSTSGRHVGRKCCCDIERTTRCHTKPMCDALKKTNNEREPRTEYGSQTVPQRLDPGQPCDCSLEFLSLSGCFQITDEGLRSLSGRGGLPYLVHLDLSGCMKITGGGLDEFVSRCIMLGPENLFYCDNILDGPYLDSANGCQNLQCTSRVCCRSGE</sequence>
<dbReference type="InterPro" id="IPR045808">
    <property type="entry name" value="Hr_FBXL5"/>
</dbReference>
<dbReference type="SMART" id="SM00367">
    <property type="entry name" value="LRR_CC"/>
    <property type="match status" value="4"/>
</dbReference>
<evidence type="ECO:0000259" key="6">
    <source>
        <dbReference type="PROSITE" id="PS50181"/>
    </source>
</evidence>
<evidence type="ECO:0000313" key="7">
    <source>
        <dbReference type="EMBL" id="KAK3587104.1"/>
    </source>
</evidence>
<dbReference type="Gene3D" id="1.20.120.520">
    <property type="entry name" value="nmb1532 protein domain like"/>
    <property type="match status" value="1"/>
</dbReference>
<reference evidence="7" key="3">
    <citation type="submission" date="2023-05" db="EMBL/GenBank/DDBJ databases">
        <authorList>
            <person name="Smith C.H."/>
        </authorList>
    </citation>
    <scope>NUCLEOTIDE SEQUENCE</scope>
    <source>
        <strain evidence="7">CHS0354</strain>
        <tissue evidence="7">Mantle</tissue>
    </source>
</reference>
<dbReference type="SMART" id="SM00256">
    <property type="entry name" value="FBOX"/>
    <property type="match status" value="1"/>
</dbReference>
<dbReference type="PROSITE" id="PS50181">
    <property type="entry name" value="FBOX"/>
    <property type="match status" value="1"/>
</dbReference>
<evidence type="ECO:0000256" key="5">
    <source>
        <dbReference type="SAM" id="MobiDB-lite"/>
    </source>
</evidence>
<keyword evidence="1" id="KW-0963">Cytoplasm</keyword>
<dbReference type="PANTHER" id="PTHR13318">
    <property type="entry name" value="PARTNER OF PAIRED, ISOFORM B-RELATED"/>
    <property type="match status" value="1"/>
</dbReference>
<comment type="caution">
    <text evidence="7">The sequence shown here is derived from an EMBL/GenBank/DDBJ whole genome shotgun (WGS) entry which is preliminary data.</text>
</comment>
<dbReference type="Proteomes" id="UP001195483">
    <property type="component" value="Unassembled WGS sequence"/>
</dbReference>
<dbReference type="GO" id="GO:0019005">
    <property type="term" value="C:SCF ubiquitin ligase complex"/>
    <property type="evidence" value="ECO:0007669"/>
    <property type="project" value="TreeGrafter"/>
</dbReference>